<name>A0A0A8XYX8_ARUDO</name>
<evidence type="ECO:0000313" key="1">
    <source>
        <dbReference type="EMBL" id="JAD19169.1"/>
    </source>
</evidence>
<dbReference type="EMBL" id="GBRH01278726">
    <property type="protein sequence ID" value="JAD19169.1"/>
    <property type="molecule type" value="Transcribed_RNA"/>
</dbReference>
<reference evidence="1" key="2">
    <citation type="journal article" date="2015" name="Data Brief">
        <title>Shoot transcriptome of the giant reed, Arundo donax.</title>
        <authorList>
            <person name="Barrero R.A."/>
            <person name="Guerrero F.D."/>
            <person name="Moolhuijzen P."/>
            <person name="Goolsby J.A."/>
            <person name="Tidwell J."/>
            <person name="Bellgard S.E."/>
            <person name="Bellgard M.I."/>
        </authorList>
    </citation>
    <scope>NUCLEOTIDE SEQUENCE</scope>
    <source>
        <tissue evidence="1">Shoot tissue taken approximately 20 cm above the soil surface</tissue>
    </source>
</reference>
<sequence length="28" mass="3139">MKPVFHLCSSGPICLKMRSFGVTFFSFA</sequence>
<organism evidence="1">
    <name type="scientific">Arundo donax</name>
    <name type="common">Giant reed</name>
    <name type="synonym">Donax arundinaceus</name>
    <dbReference type="NCBI Taxonomy" id="35708"/>
    <lineage>
        <taxon>Eukaryota</taxon>
        <taxon>Viridiplantae</taxon>
        <taxon>Streptophyta</taxon>
        <taxon>Embryophyta</taxon>
        <taxon>Tracheophyta</taxon>
        <taxon>Spermatophyta</taxon>
        <taxon>Magnoliopsida</taxon>
        <taxon>Liliopsida</taxon>
        <taxon>Poales</taxon>
        <taxon>Poaceae</taxon>
        <taxon>PACMAD clade</taxon>
        <taxon>Arundinoideae</taxon>
        <taxon>Arundineae</taxon>
        <taxon>Arundo</taxon>
    </lineage>
</organism>
<reference evidence="1" key="1">
    <citation type="submission" date="2014-09" db="EMBL/GenBank/DDBJ databases">
        <authorList>
            <person name="Magalhaes I.L.F."/>
            <person name="Oliveira U."/>
            <person name="Santos F.R."/>
            <person name="Vidigal T.H.D.A."/>
            <person name="Brescovit A.D."/>
            <person name="Santos A.J."/>
        </authorList>
    </citation>
    <scope>NUCLEOTIDE SEQUENCE</scope>
    <source>
        <tissue evidence="1">Shoot tissue taken approximately 20 cm above the soil surface</tissue>
    </source>
</reference>
<protein>
    <submittedName>
        <fullName evidence="1">Uncharacterized protein</fullName>
    </submittedName>
</protein>
<dbReference type="AlphaFoldDB" id="A0A0A8XYX8"/>
<proteinExistence type="predicted"/>
<accession>A0A0A8XYX8</accession>